<evidence type="ECO:0000256" key="1">
    <source>
        <dbReference type="SAM" id="MobiDB-lite"/>
    </source>
</evidence>
<feature type="compositionally biased region" description="Polar residues" evidence="1">
    <location>
        <begin position="148"/>
        <end position="159"/>
    </location>
</feature>
<comment type="caution">
    <text evidence="2">The sequence shown here is derived from an EMBL/GenBank/DDBJ whole genome shotgun (WGS) entry which is preliminary data.</text>
</comment>
<feature type="region of interest" description="Disordered" evidence="1">
    <location>
        <begin position="508"/>
        <end position="564"/>
    </location>
</feature>
<dbReference type="EMBL" id="ALBS01000328">
    <property type="protein sequence ID" value="EJT45319.1"/>
    <property type="molecule type" value="Genomic_DNA"/>
</dbReference>
<dbReference type="AlphaFoldDB" id="J6ELY1"/>
<feature type="region of interest" description="Disordered" evidence="1">
    <location>
        <begin position="437"/>
        <end position="463"/>
    </location>
</feature>
<dbReference type="RefSeq" id="XP_014176900.1">
    <property type="nucleotide sequence ID" value="XM_014321425.1"/>
</dbReference>
<dbReference type="VEuPathDB" id="FungiDB:A1Q1_06216"/>
<proteinExistence type="predicted"/>
<dbReference type="Proteomes" id="UP000002748">
    <property type="component" value="Unassembled WGS sequence"/>
</dbReference>
<dbReference type="GeneID" id="25989728"/>
<feature type="region of interest" description="Disordered" evidence="1">
    <location>
        <begin position="1"/>
        <end position="96"/>
    </location>
</feature>
<dbReference type="HOGENOM" id="CLU_483281_0_0_1"/>
<gene>
    <name evidence="2" type="ORF">A1Q1_06216</name>
</gene>
<evidence type="ECO:0000313" key="2">
    <source>
        <dbReference type="EMBL" id="EJT45319.1"/>
    </source>
</evidence>
<reference evidence="2 3" key="1">
    <citation type="journal article" date="2012" name="Eukaryot. Cell">
        <title>Draft genome sequence of CBS 2479, the standard type strain of Trichosporon asahii.</title>
        <authorList>
            <person name="Yang R.Y."/>
            <person name="Li H.T."/>
            <person name="Zhu H."/>
            <person name="Zhou G.P."/>
            <person name="Wang M."/>
            <person name="Wang L."/>
        </authorList>
    </citation>
    <scope>NUCLEOTIDE SEQUENCE [LARGE SCALE GENOMIC DNA]</scope>
    <source>
        <strain evidence="3">ATCC 90039 / CBS 2479 / JCM 2466 / KCTC 7840 / NCYC 2677 / UAMH 7654</strain>
    </source>
</reference>
<accession>J6ELY1</accession>
<feature type="region of interest" description="Disordered" evidence="1">
    <location>
        <begin position="136"/>
        <end position="180"/>
    </location>
</feature>
<feature type="compositionally biased region" description="Polar residues" evidence="1">
    <location>
        <begin position="35"/>
        <end position="64"/>
    </location>
</feature>
<feature type="compositionally biased region" description="Basic residues" evidence="1">
    <location>
        <begin position="531"/>
        <end position="544"/>
    </location>
</feature>
<feature type="compositionally biased region" description="Acidic residues" evidence="1">
    <location>
        <begin position="68"/>
        <end position="88"/>
    </location>
</feature>
<feature type="compositionally biased region" description="Basic and acidic residues" evidence="1">
    <location>
        <begin position="546"/>
        <end position="558"/>
    </location>
</feature>
<protein>
    <submittedName>
        <fullName evidence="2">Uncharacterized protein</fullName>
    </submittedName>
</protein>
<organism evidence="2 3">
    <name type="scientific">Trichosporon asahii var. asahii (strain ATCC 90039 / CBS 2479 / JCM 2466 / KCTC 7840 / NBRC 103889/ NCYC 2677 / UAMH 7654)</name>
    <name type="common">Yeast</name>
    <dbReference type="NCBI Taxonomy" id="1186058"/>
    <lineage>
        <taxon>Eukaryota</taxon>
        <taxon>Fungi</taxon>
        <taxon>Dikarya</taxon>
        <taxon>Basidiomycota</taxon>
        <taxon>Agaricomycotina</taxon>
        <taxon>Tremellomycetes</taxon>
        <taxon>Trichosporonales</taxon>
        <taxon>Trichosporonaceae</taxon>
        <taxon>Trichosporon</taxon>
    </lineage>
</organism>
<name>J6ELY1_TRIAS</name>
<dbReference type="KEGG" id="tasa:A1Q1_06216"/>
<sequence>MRTPHYDSDESGSELSGSWLDISKDERFEDDEHLSSTASAMGSSTISNISTSEVSTDTEGFSLSSDESQPDLDDNDDEDEDDDVDSDKEDDKTPAASFNKFTSSFIFPDPTSSFSTIEETPVPSIYNVPSEPMWEGIKDPVPSRHASSDTATIKSTSAAVNDKTPATGHPFQASAPATPSSKQRYLTAIASAVVLSLLVKIGPMVLQHNIGALVANTFSAPGPLDAVPTYSPPAAQAPERTSDESVIARALAALSEQPMEPTKPQGRSKTTILPSLSLKSELSVVPASTSLFIKEVIEEHFTDPVTLLTRNVAYQIGNLSVWSYELLVVLSRVTVDFLAKEIHLAQTEISHELSRIRAAAETLYARRGEFADQVTSAASHSAQQVREAARLSAKQAHDAASYSLQQANHAASYSTRKAREAYGYLFRVASQNNRKAARGARRVVREVSQSSVRKAGSKGAQKARSQLGSSLAAGAQLATSLGQQAVRGALSVKNTGNKCKDKRGCGSNCGWSCSKSKSKKTVGKCGGGGSKKSKSRWRGRKSGKSAKPERECDHERGFWKRVRR</sequence>
<evidence type="ECO:0000313" key="3">
    <source>
        <dbReference type="Proteomes" id="UP000002748"/>
    </source>
</evidence>